<comment type="caution">
    <text evidence="8">The sequence shown here is derived from an EMBL/GenBank/DDBJ whole genome shotgun (WGS) entry which is preliminary data.</text>
</comment>
<dbReference type="PRINTS" id="PR00056">
    <property type="entry name" value="HSFDOMAIN"/>
</dbReference>
<dbReference type="Pfam" id="PF00447">
    <property type="entry name" value="HSF_DNA-bind"/>
    <property type="match status" value="1"/>
</dbReference>
<evidence type="ECO:0000256" key="2">
    <source>
        <dbReference type="ARBA" id="ARBA00023016"/>
    </source>
</evidence>
<dbReference type="GO" id="GO:0000978">
    <property type="term" value="F:RNA polymerase II cis-regulatory region sequence-specific DNA binding"/>
    <property type="evidence" value="ECO:0007669"/>
    <property type="project" value="TreeGrafter"/>
</dbReference>
<keyword evidence="4" id="KW-0539">Nucleus</keyword>
<dbReference type="GO" id="GO:0005634">
    <property type="term" value="C:nucleus"/>
    <property type="evidence" value="ECO:0007669"/>
    <property type="project" value="UniProtKB-SubCell"/>
</dbReference>
<dbReference type="InterPro" id="IPR000232">
    <property type="entry name" value="HSF_DNA-bd"/>
</dbReference>
<dbReference type="InterPro" id="IPR036388">
    <property type="entry name" value="WH-like_DNA-bd_sf"/>
</dbReference>
<dbReference type="PANTHER" id="PTHR10015">
    <property type="entry name" value="HEAT SHOCK TRANSCRIPTION FACTOR"/>
    <property type="match status" value="1"/>
</dbReference>
<feature type="coiled-coil region" evidence="6">
    <location>
        <begin position="181"/>
        <end position="215"/>
    </location>
</feature>
<comment type="subcellular location">
    <subcellularLocation>
        <location evidence="1">Nucleus</location>
    </subcellularLocation>
</comment>
<evidence type="ECO:0000256" key="6">
    <source>
        <dbReference type="SAM" id="Coils"/>
    </source>
</evidence>
<dbReference type="FunFam" id="1.10.10.10:FF:000660">
    <property type="entry name" value="Heat stress transcription factor A-6b"/>
    <property type="match status" value="1"/>
</dbReference>
<feature type="domain" description="HSF-type DNA-binding" evidence="7">
    <location>
        <begin position="108"/>
        <end position="132"/>
    </location>
</feature>
<comment type="similarity">
    <text evidence="5">Belongs to the HSF family.</text>
</comment>
<evidence type="ECO:0000256" key="1">
    <source>
        <dbReference type="ARBA" id="ARBA00004123"/>
    </source>
</evidence>
<sequence>MWNMDLFWQQYLCRTSYIGIYYKPSIYTKIYYMGDNVLDLNHHHEGQTLRPRNPAPFLLKTYNLLEEGGGVHGEAESDDENNKKIVSWNVDGKGFVVWSPAEFSDLTLPRYFKHNNFSSFIRQLNTYGFKKISSKRWEFKHEKFQRGCKHLLVEITRKKGEPSVFPSYLKSSSEENGMTSSMEVNNNQQILMEENKNLKEERLELQMQIAECKAIEMKLLEYLSQFVDNHQNKVRKLC</sequence>
<evidence type="ECO:0000256" key="4">
    <source>
        <dbReference type="ARBA" id="ARBA00023242"/>
    </source>
</evidence>
<organism evidence="8 9">
    <name type="scientific">Lupinus luteus</name>
    <name type="common">European yellow lupine</name>
    <dbReference type="NCBI Taxonomy" id="3873"/>
    <lineage>
        <taxon>Eukaryota</taxon>
        <taxon>Viridiplantae</taxon>
        <taxon>Streptophyta</taxon>
        <taxon>Embryophyta</taxon>
        <taxon>Tracheophyta</taxon>
        <taxon>Spermatophyta</taxon>
        <taxon>Magnoliopsida</taxon>
        <taxon>eudicotyledons</taxon>
        <taxon>Gunneridae</taxon>
        <taxon>Pentapetalae</taxon>
        <taxon>rosids</taxon>
        <taxon>fabids</taxon>
        <taxon>Fabales</taxon>
        <taxon>Fabaceae</taxon>
        <taxon>Papilionoideae</taxon>
        <taxon>50 kb inversion clade</taxon>
        <taxon>genistoids sensu lato</taxon>
        <taxon>core genistoids</taxon>
        <taxon>Genisteae</taxon>
        <taxon>Lupinus</taxon>
    </lineage>
</organism>
<keyword evidence="9" id="KW-1185">Reference proteome</keyword>
<dbReference type="PANTHER" id="PTHR10015:SF308">
    <property type="entry name" value="HSF-TYPE DNA-BINDING DOMAIN-CONTAINING PROTEIN"/>
    <property type="match status" value="1"/>
</dbReference>
<dbReference type="Proteomes" id="UP001497480">
    <property type="component" value="Unassembled WGS sequence"/>
</dbReference>
<name>A0AAV1WRR1_LUPLU</name>
<dbReference type="GO" id="GO:0003700">
    <property type="term" value="F:DNA-binding transcription factor activity"/>
    <property type="evidence" value="ECO:0007669"/>
    <property type="project" value="InterPro"/>
</dbReference>
<evidence type="ECO:0000259" key="7">
    <source>
        <dbReference type="PROSITE" id="PS00434"/>
    </source>
</evidence>
<dbReference type="AlphaFoldDB" id="A0AAV1WRR1"/>
<evidence type="ECO:0000256" key="5">
    <source>
        <dbReference type="RuleBase" id="RU004020"/>
    </source>
</evidence>
<evidence type="ECO:0000313" key="8">
    <source>
        <dbReference type="EMBL" id="CAL0312054.1"/>
    </source>
</evidence>
<dbReference type="GO" id="GO:0006357">
    <property type="term" value="P:regulation of transcription by RNA polymerase II"/>
    <property type="evidence" value="ECO:0007669"/>
    <property type="project" value="TreeGrafter"/>
</dbReference>
<evidence type="ECO:0000313" key="9">
    <source>
        <dbReference type="Proteomes" id="UP001497480"/>
    </source>
</evidence>
<keyword evidence="6" id="KW-0175">Coiled coil</keyword>
<evidence type="ECO:0000256" key="3">
    <source>
        <dbReference type="ARBA" id="ARBA00023125"/>
    </source>
</evidence>
<keyword evidence="2" id="KW-0346">Stress response</keyword>
<dbReference type="SMART" id="SM00415">
    <property type="entry name" value="HSF"/>
    <property type="match status" value="1"/>
</dbReference>
<gene>
    <name evidence="8" type="ORF">LLUT_LOCUS13114</name>
</gene>
<protein>
    <recommendedName>
        <fullName evidence="7">HSF-type DNA-binding domain-containing protein</fullName>
    </recommendedName>
</protein>
<dbReference type="EMBL" id="CAXHTB010000009">
    <property type="protein sequence ID" value="CAL0312054.1"/>
    <property type="molecule type" value="Genomic_DNA"/>
</dbReference>
<dbReference type="Gene3D" id="1.10.10.10">
    <property type="entry name" value="Winged helix-like DNA-binding domain superfamily/Winged helix DNA-binding domain"/>
    <property type="match status" value="1"/>
</dbReference>
<dbReference type="SUPFAM" id="SSF46785">
    <property type="entry name" value="Winged helix' DNA-binding domain"/>
    <property type="match status" value="1"/>
</dbReference>
<accession>A0AAV1WRR1</accession>
<keyword evidence="3" id="KW-0238">DNA-binding</keyword>
<dbReference type="InterPro" id="IPR036390">
    <property type="entry name" value="WH_DNA-bd_sf"/>
</dbReference>
<reference evidence="8 9" key="1">
    <citation type="submission" date="2024-03" db="EMBL/GenBank/DDBJ databases">
        <authorList>
            <person name="Martinez-Hernandez J."/>
        </authorList>
    </citation>
    <scope>NUCLEOTIDE SEQUENCE [LARGE SCALE GENOMIC DNA]</scope>
</reference>
<dbReference type="PROSITE" id="PS00434">
    <property type="entry name" value="HSF_DOMAIN"/>
    <property type="match status" value="1"/>
</dbReference>
<proteinExistence type="inferred from homology"/>